<proteinExistence type="predicted"/>
<keyword evidence="2" id="KW-0560">Oxidoreductase</keyword>
<dbReference type="Proteomes" id="UP000024284">
    <property type="component" value="Unassembled WGS sequence"/>
</dbReference>
<dbReference type="SUPFAM" id="SSF57561">
    <property type="entry name" value="Methylamine dehydrogenase, L chain"/>
    <property type="match status" value="1"/>
</dbReference>
<evidence type="ECO:0000259" key="1">
    <source>
        <dbReference type="Pfam" id="PF02975"/>
    </source>
</evidence>
<evidence type="ECO:0000313" key="3">
    <source>
        <dbReference type="Proteomes" id="UP000024284"/>
    </source>
</evidence>
<protein>
    <submittedName>
        <fullName evidence="2">Amine dehydrogenase</fullName>
        <ecNumber evidence="2">1.4.9.1</ecNumber>
    </submittedName>
</protein>
<dbReference type="RefSeq" id="WP_081570294.1">
    <property type="nucleotide sequence ID" value="NZ_BCZD01000030.1"/>
</dbReference>
<feature type="domain" description="Methylamine/Aralkylamine dehydrogenase light chain C-terminal" evidence="1">
    <location>
        <begin position="54"/>
        <end position="164"/>
    </location>
</feature>
<dbReference type="OrthoDB" id="7628766at2"/>
<dbReference type="InterPro" id="IPR006311">
    <property type="entry name" value="TAT_signal"/>
</dbReference>
<reference evidence="2" key="1">
    <citation type="submission" date="2014-08" db="EMBL/GenBank/DDBJ databases">
        <title>Draft genome sequences of Sphingobium herbicidovorans.</title>
        <authorList>
            <person name="Gan H.M."/>
            <person name="Gan H.Y."/>
            <person name="Savka M.A."/>
        </authorList>
    </citation>
    <scope>NUCLEOTIDE SEQUENCE [LARGE SCALE GENOMIC DNA]</scope>
    <source>
        <strain evidence="2">NBRC 16415</strain>
    </source>
</reference>
<sequence length="166" mass="17826">MNRIDRIMERISRTAARGISRRSFFGRMSALGITASLPLLPVSRALAAQQPGEQGDPNSCDYWRYCAIDGFLCSCCGGSTSSCPPGTEPSPITWVGTCRNPVDNKDYVISYNDCCGKSACGRCQCNRNEGDTPVHQPSGSNDINWCLGTQVGIVYNCSTAVVLGEA</sequence>
<organism evidence="2 3">
    <name type="scientific">Sphingobium herbicidovorans (strain ATCC 700291 / DSM 11019 / CCUG 56400 / KCTC 2939 / LMG 18315 / NBRC 16415 / MH)</name>
    <name type="common">Sphingomonas herbicidovorans</name>
    <dbReference type="NCBI Taxonomy" id="1219045"/>
    <lineage>
        <taxon>Bacteria</taxon>
        <taxon>Pseudomonadati</taxon>
        <taxon>Pseudomonadota</taxon>
        <taxon>Alphaproteobacteria</taxon>
        <taxon>Sphingomonadales</taxon>
        <taxon>Sphingomonadaceae</taxon>
        <taxon>Sphingobium</taxon>
    </lineage>
</organism>
<name>A0A086P9C9_SPHHM</name>
<dbReference type="eggNOG" id="ENOG502ZHBX">
    <property type="taxonomic scope" value="Bacteria"/>
</dbReference>
<dbReference type="PATRIC" id="fig|1219045.3.peg.2210"/>
<keyword evidence="3" id="KW-1185">Reference proteome</keyword>
<dbReference type="STRING" id="76947.GCA_002080435_01075"/>
<dbReference type="Gene3D" id="2.60.30.10">
    <property type="entry name" value="Methylamine/Aralkylamine dehydrogenase light chain"/>
    <property type="match status" value="1"/>
</dbReference>
<gene>
    <name evidence="2" type="ORF">BV98_002169</name>
</gene>
<comment type="caution">
    <text evidence="2">The sequence shown here is derived from an EMBL/GenBank/DDBJ whole genome shotgun (WGS) entry which is preliminary data.</text>
</comment>
<dbReference type="InterPro" id="IPR036560">
    <property type="entry name" value="MADH/AADH_L_sf"/>
</dbReference>
<dbReference type="Pfam" id="PF02975">
    <property type="entry name" value="Me-amine-dh_L"/>
    <property type="match status" value="1"/>
</dbReference>
<evidence type="ECO:0000313" key="2">
    <source>
        <dbReference type="EMBL" id="KFG89997.1"/>
    </source>
</evidence>
<dbReference type="PROSITE" id="PS51318">
    <property type="entry name" value="TAT"/>
    <property type="match status" value="1"/>
</dbReference>
<dbReference type="EMBL" id="JFZA02000017">
    <property type="protein sequence ID" value="KFG89997.1"/>
    <property type="molecule type" value="Genomic_DNA"/>
</dbReference>
<dbReference type="InterPro" id="IPR013504">
    <property type="entry name" value="MADH/AADH_Ltc_C_dom"/>
</dbReference>
<dbReference type="AlphaFoldDB" id="A0A086P9C9"/>
<dbReference type="GO" id="GO:0052876">
    <property type="term" value="F:methylamine dehydrogenase (amicyanin) activity"/>
    <property type="evidence" value="ECO:0007669"/>
    <property type="project" value="UniProtKB-EC"/>
</dbReference>
<dbReference type="EC" id="1.4.9.1" evidence="2"/>
<dbReference type="GO" id="GO:0009308">
    <property type="term" value="P:amine metabolic process"/>
    <property type="evidence" value="ECO:0007669"/>
    <property type="project" value="InterPro"/>
</dbReference>
<accession>A0A086P9C9</accession>
<dbReference type="GO" id="GO:0042597">
    <property type="term" value="C:periplasmic space"/>
    <property type="evidence" value="ECO:0007669"/>
    <property type="project" value="InterPro"/>
</dbReference>